<dbReference type="HOGENOM" id="CLU_010194_1_2_6"/>
<gene>
    <name evidence="3" type="ORF">Sant_0956</name>
</gene>
<evidence type="ECO:0000313" key="4">
    <source>
        <dbReference type="Proteomes" id="UP000019028"/>
    </source>
</evidence>
<accession>W0HQB7</accession>
<evidence type="ECO:0000256" key="1">
    <source>
        <dbReference type="ARBA" id="ARBA00006484"/>
    </source>
</evidence>
<dbReference type="Gene3D" id="3.40.50.720">
    <property type="entry name" value="NAD(P)-binding Rossmann-like Domain"/>
    <property type="match status" value="1"/>
</dbReference>
<dbReference type="OrthoDB" id="9804774at2"/>
<dbReference type="PRINTS" id="PR00080">
    <property type="entry name" value="SDRFAMILY"/>
</dbReference>
<keyword evidence="4" id="KW-1185">Reference proteome</keyword>
<dbReference type="Proteomes" id="UP000019028">
    <property type="component" value="Chromosome"/>
</dbReference>
<dbReference type="InterPro" id="IPR057326">
    <property type="entry name" value="KR_dom"/>
</dbReference>
<evidence type="ECO:0000259" key="2">
    <source>
        <dbReference type="SMART" id="SM00822"/>
    </source>
</evidence>
<organism evidence="3 4">
    <name type="scientific">Sodalis praecaptivus</name>
    <dbReference type="NCBI Taxonomy" id="1239307"/>
    <lineage>
        <taxon>Bacteria</taxon>
        <taxon>Pseudomonadati</taxon>
        <taxon>Pseudomonadota</taxon>
        <taxon>Gammaproteobacteria</taxon>
        <taxon>Enterobacterales</taxon>
        <taxon>Bruguierivoracaceae</taxon>
        <taxon>Sodalis</taxon>
    </lineage>
</organism>
<dbReference type="SUPFAM" id="SSF51735">
    <property type="entry name" value="NAD(P)-binding Rossmann-fold domains"/>
    <property type="match status" value="1"/>
</dbReference>
<dbReference type="Pfam" id="PF13561">
    <property type="entry name" value="adh_short_C2"/>
    <property type="match status" value="1"/>
</dbReference>
<dbReference type="InterPro" id="IPR036291">
    <property type="entry name" value="NAD(P)-bd_dom_sf"/>
</dbReference>
<dbReference type="PRINTS" id="PR00081">
    <property type="entry name" value="GDHRDH"/>
</dbReference>
<protein>
    <submittedName>
        <fullName evidence="3">Short-chain dehydrogenase/reductase SDR</fullName>
    </submittedName>
</protein>
<sequence length="256" mass="26786">MNQGDFTGRVALVTGGSKGIGRAISLALAQAGADIALLLHGDRAAGERTVQELRERGHRAQAWYADIADRAQVAGAIEAMCARYGRIDMLVNNAGANGSGDLLSVADDEWQRVIQVNLTGSFVVATETAKVMRARGGGGIVNIAGASAHRCYPGAGAYGPAKAAIINLTRQMAVEWAPYGIRVNGVSPGPVREDTPWQQHEPALAAEVARLPLRRAGLPEEIAGAVAYLLSDSAAYITGHMLAVDGGAHCTWYMTA</sequence>
<comment type="similarity">
    <text evidence="1">Belongs to the short-chain dehydrogenases/reductases (SDR) family.</text>
</comment>
<dbReference type="SMART" id="SM00822">
    <property type="entry name" value="PKS_KR"/>
    <property type="match status" value="1"/>
</dbReference>
<dbReference type="GO" id="GO:0016616">
    <property type="term" value="F:oxidoreductase activity, acting on the CH-OH group of donors, NAD or NADP as acceptor"/>
    <property type="evidence" value="ECO:0007669"/>
    <property type="project" value="UniProtKB-ARBA"/>
</dbReference>
<feature type="domain" description="Ketoreductase" evidence="2">
    <location>
        <begin position="9"/>
        <end position="171"/>
    </location>
</feature>
<dbReference type="PATRIC" id="fig|1239307.3.peg.1022"/>
<dbReference type="AlphaFoldDB" id="W0HQB7"/>
<dbReference type="CDD" id="cd05233">
    <property type="entry name" value="SDR_c"/>
    <property type="match status" value="1"/>
</dbReference>
<dbReference type="NCBIfam" id="NF005559">
    <property type="entry name" value="PRK07231.1"/>
    <property type="match status" value="1"/>
</dbReference>
<dbReference type="KEGG" id="sod:Sant_0956"/>
<proteinExistence type="inferred from homology"/>
<dbReference type="PANTHER" id="PTHR42760">
    <property type="entry name" value="SHORT-CHAIN DEHYDROGENASES/REDUCTASES FAMILY MEMBER"/>
    <property type="match status" value="1"/>
</dbReference>
<dbReference type="InterPro" id="IPR002347">
    <property type="entry name" value="SDR_fam"/>
</dbReference>
<name>W0HQB7_9GAMM</name>
<reference evidence="3 4" key="1">
    <citation type="journal article" date="2014" name="Genome Biol. Evol.">
        <title>Genome degeneration and adaptation in a nascent stage of symbiosis.</title>
        <authorList>
            <person name="Oakeson K.F."/>
            <person name="Gil R."/>
            <person name="Clayton A.L."/>
            <person name="Dunn D.M."/>
            <person name="von Niederhausern A.C."/>
            <person name="Hamil C."/>
            <person name="Aoyagi A."/>
            <person name="Duval B."/>
            <person name="Baca A."/>
            <person name="Silva F.J."/>
            <person name="Vallier A."/>
            <person name="Jackson D.G."/>
            <person name="Latorre A."/>
            <person name="Weiss R.B."/>
            <person name="Heddi A."/>
            <person name="Moya A."/>
            <person name="Dale C."/>
        </authorList>
    </citation>
    <scope>NUCLEOTIDE SEQUENCE [LARGE SCALE GENOMIC DNA]</scope>
    <source>
        <strain evidence="3 4">HS1</strain>
    </source>
</reference>
<dbReference type="EMBL" id="CP006569">
    <property type="protein sequence ID" value="AHF76031.1"/>
    <property type="molecule type" value="Genomic_DNA"/>
</dbReference>
<dbReference type="FunFam" id="3.40.50.720:FF:000084">
    <property type="entry name" value="Short-chain dehydrogenase reductase"/>
    <property type="match status" value="1"/>
</dbReference>
<evidence type="ECO:0000313" key="3">
    <source>
        <dbReference type="EMBL" id="AHF76031.1"/>
    </source>
</evidence>
<dbReference type="RefSeq" id="WP_025421162.1">
    <property type="nucleotide sequence ID" value="NZ_CP006569.1"/>
</dbReference>